<dbReference type="VEuPathDB" id="FungiDB:PPTG_06351"/>
<reference evidence="3" key="1">
    <citation type="submission" date="2011-12" db="EMBL/GenBank/DDBJ databases">
        <authorList>
            <consortium name="The Broad Institute Genome Sequencing Platform"/>
            <person name="Russ C."/>
            <person name="Tyler B."/>
            <person name="Panabieres F."/>
            <person name="Shan W."/>
            <person name="Tripathy S."/>
            <person name="Grunwald N."/>
            <person name="Machado M."/>
            <person name="Young S.K."/>
            <person name="Zeng Q."/>
            <person name="Gargeya S."/>
            <person name="Fitzgerald M."/>
            <person name="Haas B."/>
            <person name="Abouelleil A."/>
            <person name="Alvarado L."/>
            <person name="Arachchi H.M."/>
            <person name="Berlin A."/>
            <person name="Chapman S.B."/>
            <person name="Gearin G."/>
            <person name="Goldberg J."/>
            <person name="Griggs A."/>
            <person name="Gujja S."/>
            <person name="Hansen M."/>
            <person name="Heiman D."/>
            <person name="Howarth C."/>
            <person name="Larimer J."/>
            <person name="Lui A."/>
            <person name="MacDonald P.J.P."/>
            <person name="McCowen C."/>
            <person name="Montmayeur A."/>
            <person name="Murphy C."/>
            <person name="Neiman D."/>
            <person name="Pearson M."/>
            <person name="Priest M."/>
            <person name="Roberts A."/>
            <person name="Saif S."/>
            <person name="Shea T."/>
            <person name="Sisk P."/>
            <person name="Stolte C."/>
            <person name="Sykes S."/>
            <person name="Wortman J."/>
            <person name="Nusbaum C."/>
            <person name="Birren B."/>
        </authorList>
    </citation>
    <scope>NUCLEOTIDE SEQUENCE [LARGE SCALE GENOMIC DNA]</scope>
    <source>
        <strain evidence="3">INRA-310</strain>
    </source>
</reference>
<dbReference type="GeneID" id="20176326"/>
<dbReference type="AlphaFoldDB" id="W2QSP9"/>
<feature type="compositionally biased region" description="Basic and acidic residues" evidence="1">
    <location>
        <begin position="142"/>
        <end position="172"/>
    </location>
</feature>
<reference evidence="2 3" key="2">
    <citation type="submission" date="2013-11" db="EMBL/GenBank/DDBJ databases">
        <title>The Genome Sequence of Phytophthora parasitica INRA-310.</title>
        <authorList>
            <consortium name="The Broad Institute Genomics Platform"/>
            <person name="Russ C."/>
            <person name="Tyler B."/>
            <person name="Panabieres F."/>
            <person name="Shan W."/>
            <person name="Tripathy S."/>
            <person name="Grunwald N."/>
            <person name="Machado M."/>
            <person name="Johnson C.S."/>
            <person name="Arredondo F."/>
            <person name="Hong C."/>
            <person name="Coffey M."/>
            <person name="Young S.K."/>
            <person name="Zeng Q."/>
            <person name="Gargeya S."/>
            <person name="Fitzgerald M."/>
            <person name="Abouelleil A."/>
            <person name="Alvarado L."/>
            <person name="Chapman S.B."/>
            <person name="Gainer-Dewar J."/>
            <person name="Goldberg J."/>
            <person name="Griggs A."/>
            <person name="Gujja S."/>
            <person name="Hansen M."/>
            <person name="Howarth C."/>
            <person name="Imamovic A."/>
            <person name="Ireland A."/>
            <person name="Larimer J."/>
            <person name="McCowan C."/>
            <person name="Murphy C."/>
            <person name="Pearson M."/>
            <person name="Poon T.W."/>
            <person name="Priest M."/>
            <person name="Roberts A."/>
            <person name="Saif S."/>
            <person name="Shea T."/>
            <person name="Sykes S."/>
            <person name="Wortman J."/>
            <person name="Nusbaum C."/>
            <person name="Birren B."/>
        </authorList>
    </citation>
    <scope>NUCLEOTIDE SEQUENCE [LARGE SCALE GENOMIC DNA]</scope>
    <source>
        <strain evidence="2 3">INRA-310</strain>
    </source>
</reference>
<accession>W2QSP9</accession>
<gene>
    <name evidence="2" type="ORF">PPTG_06351</name>
</gene>
<feature type="compositionally biased region" description="Polar residues" evidence="1">
    <location>
        <begin position="122"/>
        <end position="136"/>
    </location>
</feature>
<feature type="compositionally biased region" description="Basic and acidic residues" evidence="1">
    <location>
        <begin position="73"/>
        <end position="111"/>
    </location>
</feature>
<sequence length="225" mass="25823">MLREDRGANEDIVPGRHGKTPVAWEKVASGINAALPACTADGKVCRRPFGALHDAFRREEKESLRASGTSEEYTEREQLLTDRTELEKADKTEKEKRDAEAREAATAEVVRDALVGLRRTRSSSPEYEQQTTTPPSKRSKQSHTERSSDYLEGKAAERKARVEGRQQQHALEERCLDIEERRLNHERERNKQERDRNDKFMAMMSSKMHMMAKLIGNDSTRKIIE</sequence>
<evidence type="ECO:0000313" key="3">
    <source>
        <dbReference type="Proteomes" id="UP000018817"/>
    </source>
</evidence>
<evidence type="ECO:0000313" key="2">
    <source>
        <dbReference type="EMBL" id="ETN16138.1"/>
    </source>
</evidence>
<name>W2QSP9_PHYN3</name>
<proteinExistence type="predicted"/>
<organism evidence="2 3">
    <name type="scientific">Phytophthora nicotianae (strain INRA-310)</name>
    <name type="common">Phytophthora parasitica</name>
    <dbReference type="NCBI Taxonomy" id="761204"/>
    <lineage>
        <taxon>Eukaryota</taxon>
        <taxon>Sar</taxon>
        <taxon>Stramenopiles</taxon>
        <taxon>Oomycota</taxon>
        <taxon>Peronosporomycetes</taxon>
        <taxon>Peronosporales</taxon>
        <taxon>Peronosporaceae</taxon>
        <taxon>Phytophthora</taxon>
    </lineage>
</organism>
<dbReference type="PANTHER" id="PTHR37558:SF1">
    <property type="entry name" value="HTH CENPB-TYPE DOMAIN-CONTAINING PROTEIN"/>
    <property type="match status" value="1"/>
</dbReference>
<dbReference type="RefSeq" id="XP_008898499.1">
    <property type="nucleotide sequence ID" value="XM_008900251.1"/>
</dbReference>
<protein>
    <submittedName>
        <fullName evidence="2">Uncharacterized protein</fullName>
    </submittedName>
</protein>
<evidence type="ECO:0000256" key="1">
    <source>
        <dbReference type="SAM" id="MobiDB-lite"/>
    </source>
</evidence>
<dbReference type="OMA" id="TPPTTAW"/>
<dbReference type="Proteomes" id="UP000018817">
    <property type="component" value="Unassembled WGS sequence"/>
</dbReference>
<dbReference type="EMBL" id="KI669569">
    <property type="protein sequence ID" value="ETN16138.1"/>
    <property type="molecule type" value="Genomic_DNA"/>
</dbReference>
<dbReference type="PANTHER" id="PTHR37558">
    <property type="entry name" value="HTH CENPB-TYPE DOMAIN-CONTAINING PROTEIN"/>
    <property type="match status" value="1"/>
</dbReference>
<feature type="region of interest" description="Disordered" evidence="1">
    <location>
        <begin position="60"/>
        <end position="172"/>
    </location>
</feature>